<evidence type="ECO:0000256" key="2">
    <source>
        <dbReference type="ARBA" id="ARBA00004613"/>
    </source>
</evidence>
<proteinExistence type="inferred from homology"/>
<dbReference type="GO" id="GO:0071973">
    <property type="term" value="P:bacterial-type flagellum-dependent cell motility"/>
    <property type="evidence" value="ECO:0007669"/>
    <property type="project" value="InterPro"/>
</dbReference>
<comment type="similarity">
    <text evidence="3">Belongs to the bacterial flagellin family.</text>
</comment>
<dbReference type="Proteomes" id="UP001336250">
    <property type="component" value="Unassembled WGS sequence"/>
</dbReference>
<evidence type="ECO:0000256" key="1">
    <source>
        <dbReference type="ARBA" id="ARBA00004365"/>
    </source>
</evidence>
<comment type="caution">
    <text evidence="6">The sequence shown here is derived from an EMBL/GenBank/DDBJ whole genome shotgun (WGS) entry which is preliminary data.</text>
</comment>
<evidence type="ECO:0000313" key="7">
    <source>
        <dbReference type="Proteomes" id="UP001336250"/>
    </source>
</evidence>
<dbReference type="SUPFAM" id="SSF64518">
    <property type="entry name" value="Phase 1 flagellin"/>
    <property type="match status" value="1"/>
</dbReference>
<dbReference type="RefSeq" id="WP_332290884.1">
    <property type="nucleotide sequence ID" value="NZ_JAZIBG010000036.1"/>
</dbReference>
<keyword evidence="6" id="KW-0969">Cilium</keyword>
<comment type="subcellular location">
    <subcellularLocation>
        <location evidence="1">Bacterial flagellum</location>
    </subcellularLocation>
    <subcellularLocation>
        <location evidence="2">Secreted</location>
    </subcellularLocation>
</comment>
<dbReference type="GO" id="GO:0005576">
    <property type="term" value="C:extracellular region"/>
    <property type="evidence" value="ECO:0007669"/>
    <property type="project" value="UniProtKB-SubCell"/>
</dbReference>
<dbReference type="AlphaFoldDB" id="A0AAW9Q8L7"/>
<evidence type="ECO:0000313" key="6">
    <source>
        <dbReference type="EMBL" id="MEF7615594.1"/>
    </source>
</evidence>
<dbReference type="PANTHER" id="PTHR42792:SF1">
    <property type="entry name" value="FLAGELLAR HOOK-ASSOCIATED PROTEIN 3"/>
    <property type="match status" value="1"/>
</dbReference>
<dbReference type="Pfam" id="PF00669">
    <property type="entry name" value="Flagellin_N"/>
    <property type="match status" value="1"/>
</dbReference>
<protein>
    <submittedName>
        <fullName evidence="6">Flagellar hook-associated protein FlgL</fullName>
    </submittedName>
</protein>
<evidence type="ECO:0000256" key="4">
    <source>
        <dbReference type="ARBA" id="ARBA00023143"/>
    </source>
</evidence>
<dbReference type="PANTHER" id="PTHR42792">
    <property type="entry name" value="FLAGELLIN"/>
    <property type="match status" value="1"/>
</dbReference>
<dbReference type="InterPro" id="IPR001029">
    <property type="entry name" value="Flagellin_N"/>
</dbReference>
<reference evidence="6 7" key="1">
    <citation type="submission" date="2024-02" db="EMBL/GenBank/DDBJ databases">
        <title>Genome sequence of Aquincola sp. MAHUQ-54.</title>
        <authorList>
            <person name="Huq M.A."/>
        </authorList>
    </citation>
    <scope>NUCLEOTIDE SEQUENCE [LARGE SCALE GENOMIC DNA]</scope>
    <source>
        <strain evidence="6 7">MAHUQ-54</strain>
    </source>
</reference>
<feature type="domain" description="Flagellin N-terminal" evidence="5">
    <location>
        <begin position="8"/>
        <end position="141"/>
    </location>
</feature>
<keyword evidence="6" id="KW-0282">Flagellum</keyword>
<accession>A0AAW9Q8L7</accession>
<keyword evidence="7" id="KW-1185">Reference proteome</keyword>
<dbReference type="NCBIfam" id="TIGR02550">
    <property type="entry name" value="flagell_flgL"/>
    <property type="match status" value="1"/>
</dbReference>
<dbReference type="GO" id="GO:0009424">
    <property type="term" value="C:bacterial-type flagellum hook"/>
    <property type="evidence" value="ECO:0007669"/>
    <property type="project" value="InterPro"/>
</dbReference>
<dbReference type="EMBL" id="JAZIBG010000036">
    <property type="protein sequence ID" value="MEF7615594.1"/>
    <property type="molecule type" value="Genomic_DNA"/>
</dbReference>
<dbReference type="GO" id="GO:0005198">
    <property type="term" value="F:structural molecule activity"/>
    <property type="evidence" value="ECO:0007669"/>
    <property type="project" value="InterPro"/>
</dbReference>
<dbReference type="InterPro" id="IPR013384">
    <property type="entry name" value="Flagell_FlgL"/>
</dbReference>
<name>A0AAW9Q8L7_9BURK</name>
<evidence type="ECO:0000256" key="3">
    <source>
        <dbReference type="ARBA" id="ARBA00005709"/>
    </source>
</evidence>
<dbReference type="Gene3D" id="1.20.1330.10">
    <property type="entry name" value="f41 fragment of flagellin, N-terminal domain"/>
    <property type="match status" value="1"/>
</dbReference>
<organism evidence="6 7">
    <name type="scientific">Aquincola agrisoli</name>
    <dbReference type="NCBI Taxonomy" id="3119538"/>
    <lineage>
        <taxon>Bacteria</taxon>
        <taxon>Pseudomonadati</taxon>
        <taxon>Pseudomonadota</taxon>
        <taxon>Betaproteobacteria</taxon>
        <taxon>Burkholderiales</taxon>
        <taxon>Sphaerotilaceae</taxon>
        <taxon>Aquincola</taxon>
    </lineage>
</organism>
<keyword evidence="6" id="KW-0966">Cell projection</keyword>
<sequence>MRIASTQYHSTMNTALQNASARAQEMLERIASGKRLSVPSEDPVRAVRLSRLTREEAALTQYRDNIGALSTRLQQNEALLDGMSTDLLEARDLMVWGADGGNTAEDVAAMANSLKSLRDSLFYTANSRDQEGRYMFSGTATSTATVTHDATAAVGSRYTWTGNTGEQLVVVGNGITQAANVNLDEMGALLNQLDRIIGTFETPGININDAAVRAETTATLTAIDNGIETITTHIARLGGAQNTLQTLGDNHANVSLSNQQAGLSLGALDYSEAAVKLEGYTTALQATQKAYAKVSGLSLFDVI</sequence>
<evidence type="ECO:0000259" key="5">
    <source>
        <dbReference type="Pfam" id="PF00669"/>
    </source>
</evidence>
<keyword evidence="4" id="KW-0975">Bacterial flagellum</keyword>
<dbReference type="InterPro" id="IPR001492">
    <property type="entry name" value="Flagellin"/>
</dbReference>
<gene>
    <name evidence="6" type="primary">flgL</name>
    <name evidence="6" type="ORF">V4F39_16895</name>
</gene>